<sequence length="275" mass="31601">MDDSYIFPLSSPIIRILQITDSHLFASDTCELLGVNTTQSFQAVLNMIMKESFEYDLILATGDLVQDHNREAYHRFAKMVKPLVKPLFWVAGNHDLQPQMRNALSIYSQIKPEKHILVGDHWQIILLDSHIQDSPKGRLEFSELAFLKRKLEVHPERYSLIVLHHNILPTNSAWLDQHSLSNVNDLLATLKAFPKVKAIVHGHIHQEVDAQWNGYRILSTPSTCIQFKPHCNDFTLDAIPQGWRELCLNIDGFIDTVVKRLDNNNFLPNFKALGY</sequence>
<feature type="binding site" evidence="5">
    <location>
        <position position="164"/>
    </location>
    <ligand>
        <name>Fe cation</name>
        <dbReference type="ChEBI" id="CHEBI:24875"/>
        <label>2</label>
    </ligand>
</feature>
<dbReference type="GO" id="GO:0004115">
    <property type="term" value="F:3',5'-cyclic-AMP phosphodiesterase activity"/>
    <property type="evidence" value="ECO:0007669"/>
    <property type="project" value="UniProtKB-UniRule"/>
</dbReference>
<reference evidence="8" key="1">
    <citation type="submission" date="2021-03" db="EMBL/GenBank/DDBJ databases">
        <title>Characterization of a novel Integrative Conjugative Element in Glaesserella parasuis.</title>
        <authorList>
            <person name="Hu G."/>
            <person name="Sun H."/>
        </authorList>
    </citation>
    <scope>NUCLEOTIDE SEQUENCE</scope>
    <source>
        <strain evidence="8">GHP1807</strain>
    </source>
</reference>
<dbReference type="EMBL" id="CP071491">
    <property type="protein sequence ID" value="QSX17446.1"/>
    <property type="molecule type" value="Genomic_DNA"/>
</dbReference>
<evidence type="ECO:0000256" key="4">
    <source>
        <dbReference type="ARBA" id="ARBA00025742"/>
    </source>
</evidence>
<dbReference type="AlphaFoldDB" id="A0A6G6HPM6"/>
<feature type="binding site" evidence="5">
    <location>
        <position position="205"/>
    </location>
    <ligand>
        <name>AMP</name>
        <dbReference type="ChEBI" id="CHEBI:456215"/>
    </ligand>
</feature>
<organism evidence="7 10">
    <name type="scientific">Glaesserella parasuis</name>
    <name type="common">Haemophilus parasuis</name>
    <dbReference type="NCBI Taxonomy" id="738"/>
    <lineage>
        <taxon>Bacteria</taxon>
        <taxon>Pseudomonadati</taxon>
        <taxon>Pseudomonadota</taxon>
        <taxon>Gammaproteobacteria</taxon>
        <taxon>Pasteurellales</taxon>
        <taxon>Pasteurellaceae</taxon>
        <taxon>Glaesserella</taxon>
    </lineage>
</organism>
<dbReference type="Pfam" id="PF00149">
    <property type="entry name" value="Metallophos"/>
    <property type="match status" value="1"/>
</dbReference>
<dbReference type="Proteomes" id="UP001222296">
    <property type="component" value="Chromosome"/>
</dbReference>
<dbReference type="Proteomes" id="UP001148834">
    <property type="component" value="Unassembled WGS sequence"/>
</dbReference>
<dbReference type="HAMAP" id="MF_00905">
    <property type="entry name" value="cAMP_phosphodiest_CpdA"/>
    <property type="match status" value="1"/>
</dbReference>
<evidence type="ECO:0000313" key="7">
    <source>
        <dbReference type="EMBL" id="MDD2168849.1"/>
    </source>
</evidence>
<feature type="domain" description="Calcineurin-like phosphoesterase" evidence="6">
    <location>
        <begin position="14"/>
        <end position="206"/>
    </location>
</feature>
<feature type="binding site" evidence="5">
    <location>
        <begin position="93"/>
        <end position="94"/>
    </location>
    <ligand>
        <name>AMP</name>
        <dbReference type="ChEBI" id="CHEBI:456215"/>
    </ligand>
</feature>
<dbReference type="GO" id="GO:0000166">
    <property type="term" value="F:nucleotide binding"/>
    <property type="evidence" value="ECO:0007669"/>
    <property type="project" value="UniProtKB-UniRule"/>
</dbReference>
<dbReference type="InterPro" id="IPR029052">
    <property type="entry name" value="Metallo-depent_PP-like"/>
</dbReference>
<dbReference type="NCBIfam" id="NF008359">
    <property type="entry name" value="PRK11148.1"/>
    <property type="match status" value="1"/>
</dbReference>
<evidence type="ECO:0000256" key="5">
    <source>
        <dbReference type="HAMAP-Rule" id="MF_00905"/>
    </source>
</evidence>
<evidence type="ECO:0000259" key="6">
    <source>
        <dbReference type="Pfam" id="PF00149"/>
    </source>
</evidence>
<reference evidence="7" key="2">
    <citation type="submission" date="2022-09" db="EMBL/GenBank/DDBJ databases">
        <title>Molecular characterization of Glaesserella parasuis strains circulating in commercial swine farms using whole-genome sequencing.</title>
        <authorList>
            <person name="Mugabi R."/>
            <person name="Clavijo M."/>
            <person name="Li G."/>
        </authorList>
    </citation>
    <scope>NUCLEOTIDE SEQUENCE</scope>
    <source>
        <strain evidence="7">0435-53</strain>
    </source>
</reference>
<dbReference type="InterPro" id="IPR050884">
    <property type="entry name" value="CNP_phosphodiesterase-III"/>
</dbReference>
<feature type="binding site" evidence="5">
    <location>
        <position position="205"/>
    </location>
    <ligand>
        <name>Fe cation</name>
        <dbReference type="ChEBI" id="CHEBI:24875"/>
        <label>1</label>
    </ligand>
</feature>
<feature type="binding site" evidence="5">
    <location>
        <position position="23"/>
    </location>
    <ligand>
        <name>Fe cation</name>
        <dbReference type="ChEBI" id="CHEBI:24875"/>
        <label>1</label>
    </ligand>
</feature>
<evidence type="ECO:0000313" key="8">
    <source>
        <dbReference type="EMBL" id="QSX17446.1"/>
    </source>
</evidence>
<proteinExistence type="inferred from homology"/>
<feature type="binding site" evidence="5">
    <location>
        <position position="63"/>
    </location>
    <ligand>
        <name>Fe cation</name>
        <dbReference type="ChEBI" id="CHEBI:24875"/>
        <label>2</label>
    </ligand>
</feature>
<accession>A0A6G6HPM6</accession>
<feature type="binding site" evidence="5">
    <location>
        <position position="21"/>
    </location>
    <ligand>
        <name>Fe cation</name>
        <dbReference type="ChEBI" id="CHEBI:24875"/>
        <label>1</label>
    </ligand>
</feature>
<comment type="cofactor">
    <cofactor evidence="5">
        <name>Fe(2+)</name>
        <dbReference type="ChEBI" id="CHEBI:29033"/>
    </cofactor>
    <text evidence="5">Binds 2 Fe(2+) ions per subunit.</text>
</comment>
<evidence type="ECO:0000256" key="2">
    <source>
        <dbReference type="ARBA" id="ARBA00022801"/>
    </source>
</evidence>
<feature type="binding site" evidence="5">
    <location>
        <position position="63"/>
    </location>
    <ligand>
        <name>Fe cation</name>
        <dbReference type="ChEBI" id="CHEBI:24875"/>
        <label>1</label>
    </ligand>
</feature>
<keyword evidence="3 5" id="KW-0408">Iron</keyword>
<keyword evidence="5" id="KW-0114">cAMP</keyword>
<protein>
    <recommendedName>
        <fullName evidence="5">3',5'-cyclic adenosine monophosphate phosphodiesterase CpdA</fullName>
        <shortName evidence="5">3',5'-cyclic AMP phosphodiesterase</shortName>
        <shortName evidence="5">cAMP phosphodiesterase</shortName>
        <ecNumber evidence="5">3.1.4.53</ecNumber>
    </recommendedName>
</protein>
<dbReference type="InterPro" id="IPR026575">
    <property type="entry name" value="GpdQ/CpdA-like"/>
</dbReference>
<keyword evidence="2 5" id="KW-0378">Hydrolase</keyword>
<comment type="function">
    <text evidence="5">Hydrolyzes cAMP to 5'-AMP. Plays an important regulatory role in modulating the intracellular concentration of cAMP, thereby influencing cAMP-dependent processes.</text>
</comment>
<evidence type="ECO:0000313" key="9">
    <source>
        <dbReference type="EMBL" id="WGE09667.1"/>
    </source>
</evidence>
<evidence type="ECO:0000256" key="1">
    <source>
        <dbReference type="ARBA" id="ARBA00022723"/>
    </source>
</evidence>
<dbReference type="PANTHER" id="PTHR42988:SF2">
    <property type="entry name" value="CYCLIC NUCLEOTIDE PHOSPHODIESTERASE CBUA0032-RELATED"/>
    <property type="match status" value="1"/>
</dbReference>
<keyword evidence="5" id="KW-0547">Nucleotide-binding</keyword>
<gene>
    <name evidence="5 7" type="primary">cpdA</name>
    <name evidence="8" type="ORF">J1G54_02540</name>
    <name evidence="7" type="ORF">N5925_09755</name>
    <name evidence="9" type="ORF">QBL01_10575</name>
</gene>
<dbReference type="EMBL" id="JAODIR010000065">
    <property type="protein sequence ID" value="MDD2168849.1"/>
    <property type="molecule type" value="Genomic_DNA"/>
</dbReference>
<dbReference type="EC" id="3.1.4.53" evidence="5"/>
<comment type="catalytic activity">
    <reaction evidence="5">
        <text>3',5'-cyclic AMP + H2O = AMP + H(+)</text>
        <dbReference type="Rhea" id="RHEA:25277"/>
        <dbReference type="ChEBI" id="CHEBI:15377"/>
        <dbReference type="ChEBI" id="CHEBI:15378"/>
        <dbReference type="ChEBI" id="CHEBI:58165"/>
        <dbReference type="ChEBI" id="CHEBI:456215"/>
        <dbReference type="EC" id="3.1.4.53"/>
    </reaction>
</comment>
<dbReference type="SUPFAM" id="SSF56300">
    <property type="entry name" value="Metallo-dependent phosphatases"/>
    <property type="match status" value="1"/>
</dbReference>
<evidence type="ECO:0000313" key="10">
    <source>
        <dbReference type="Proteomes" id="UP001148834"/>
    </source>
</evidence>
<evidence type="ECO:0000256" key="3">
    <source>
        <dbReference type="ARBA" id="ARBA00023004"/>
    </source>
</evidence>
<feature type="binding site" evidence="5">
    <location>
        <position position="203"/>
    </location>
    <ligand>
        <name>Fe cation</name>
        <dbReference type="ChEBI" id="CHEBI:24875"/>
        <label>2</label>
    </ligand>
</feature>
<dbReference type="InterPro" id="IPR046379">
    <property type="entry name" value="cAMP_phosphodiest_CpdA"/>
</dbReference>
<comment type="similarity">
    <text evidence="4 5">Belongs to the cyclic nucleotide phosphodiesterase class-III family.</text>
</comment>
<dbReference type="Gene3D" id="3.60.21.10">
    <property type="match status" value="1"/>
</dbReference>
<dbReference type="InterPro" id="IPR004843">
    <property type="entry name" value="Calcineurin-like_PHP"/>
</dbReference>
<feature type="binding site" evidence="5">
    <location>
        <position position="93"/>
    </location>
    <ligand>
        <name>Fe cation</name>
        <dbReference type="ChEBI" id="CHEBI:24875"/>
        <label>2</label>
    </ligand>
</feature>
<dbReference type="PANTHER" id="PTHR42988">
    <property type="entry name" value="PHOSPHOHYDROLASE"/>
    <property type="match status" value="1"/>
</dbReference>
<reference evidence="9" key="3">
    <citation type="submission" date="2023-04" db="EMBL/GenBank/DDBJ databases">
        <title>Molecular characterization of the Integrative and Conjugative elements harboring multidrug-resistance gene from Glaesserella (Haemophilus) parasuis.</title>
        <authorList>
            <person name="Che Y."/>
            <person name="Zhou L."/>
        </authorList>
    </citation>
    <scope>NUCLEOTIDE SEQUENCE</scope>
    <source>
        <strain evidence="9">Z44</strain>
    </source>
</reference>
<feature type="binding site" evidence="5">
    <location>
        <position position="63"/>
    </location>
    <ligand>
        <name>AMP</name>
        <dbReference type="ChEBI" id="CHEBI:456215"/>
    </ligand>
</feature>
<dbReference type="EMBL" id="CP121769">
    <property type="protein sequence ID" value="WGE09667.1"/>
    <property type="molecule type" value="Genomic_DNA"/>
</dbReference>
<dbReference type="RefSeq" id="WP_021117792.1">
    <property type="nucleotide sequence ID" value="NZ_CP015099.1"/>
</dbReference>
<name>A0A6G6HPM6_GLAPU</name>
<dbReference type="Proteomes" id="UP000662736">
    <property type="component" value="Chromosome"/>
</dbReference>
<dbReference type="CDD" id="cd07402">
    <property type="entry name" value="MPP_GpdQ"/>
    <property type="match status" value="1"/>
</dbReference>
<dbReference type="GO" id="GO:0046872">
    <property type="term" value="F:metal ion binding"/>
    <property type="evidence" value="ECO:0007669"/>
    <property type="project" value="UniProtKB-UniRule"/>
</dbReference>
<feature type="binding site" evidence="5">
    <location>
        <position position="23"/>
    </location>
    <ligand>
        <name>AMP</name>
        <dbReference type="ChEBI" id="CHEBI:456215"/>
    </ligand>
</feature>
<keyword evidence="1 5" id="KW-0479">Metal-binding</keyword>